<feature type="transmembrane region" description="Helical" evidence="8">
    <location>
        <begin position="309"/>
        <end position="330"/>
    </location>
</feature>
<dbReference type="InterPro" id="IPR056785">
    <property type="entry name" value="YkcA/B-like_C"/>
</dbReference>
<comment type="subcellular location">
    <subcellularLocation>
        <location evidence="1">Cell membrane</location>
        <topology evidence="1">Multi-pass membrane protein</topology>
    </subcellularLocation>
</comment>
<dbReference type="Proteomes" id="UP000035722">
    <property type="component" value="Unassembled WGS sequence"/>
</dbReference>
<protein>
    <submittedName>
        <fullName evidence="11">Dolichyl-phosphate-mannose-mannosyltransferase family protein</fullName>
        <ecNumber evidence="11">2.4.-.-</ecNumber>
    </submittedName>
</protein>
<dbReference type="GO" id="GO:0005886">
    <property type="term" value="C:plasma membrane"/>
    <property type="evidence" value="ECO:0007669"/>
    <property type="project" value="UniProtKB-SubCell"/>
</dbReference>
<dbReference type="EMBL" id="CAQI01000035">
    <property type="protein sequence ID" value="CCQ45354.1"/>
    <property type="molecule type" value="Genomic_DNA"/>
</dbReference>
<evidence type="ECO:0000313" key="11">
    <source>
        <dbReference type="EMBL" id="CCQ45354.1"/>
    </source>
</evidence>
<feature type="transmembrane region" description="Helical" evidence="8">
    <location>
        <begin position="477"/>
        <end position="498"/>
    </location>
</feature>
<dbReference type="InterPro" id="IPR050297">
    <property type="entry name" value="LipidA_mod_glycosyltrf_83"/>
</dbReference>
<evidence type="ECO:0000256" key="5">
    <source>
        <dbReference type="ARBA" id="ARBA00022692"/>
    </source>
</evidence>
<evidence type="ECO:0000259" key="9">
    <source>
        <dbReference type="Pfam" id="PF13231"/>
    </source>
</evidence>
<keyword evidence="2" id="KW-1003">Cell membrane</keyword>
<feature type="transmembrane region" description="Helical" evidence="8">
    <location>
        <begin position="424"/>
        <end position="443"/>
    </location>
</feature>
<accession>A0A024H0R5</accession>
<dbReference type="PANTHER" id="PTHR33908">
    <property type="entry name" value="MANNOSYLTRANSFERASE YKCB-RELATED"/>
    <property type="match status" value="1"/>
</dbReference>
<feature type="transmembrane region" description="Helical" evidence="8">
    <location>
        <begin position="106"/>
        <end position="125"/>
    </location>
</feature>
<sequence>MVDHIVFASGVAYACARFFFHDGAHGPHRCQYSCDSDAVCTAAHLGLPCSQFGERRTSPTFRRQVGQGRLKAATGGPMDLPEASAEVISAPQPQAERRGLLRGPRAERWALCALLALTSLLYAWGLDRNGWANSYYSAAAMAGSQDWTAFFFASSDPGNAISVDKPPLSLWVMSASVWAFGLSPWSILVPQALMGVASVYLLFRMVRRYVSLTVGFLAATALAVTPVATVMFRYNNPDALLTLLMIGAAYGALESIRRDRMRWLMLSGLLTGAALLTKQLQIALLLPAIASVYLMFASVPIVKRLLHLLGALLAAAVAGGWWFIVVQMTAPSNRPFVGGSRFNSAVELTLGYNGLDRLTGEDASRTMSPSAADLAEKLDPGFQRFLQPQFSGQFGWFLPLAIAGLLLAVWHLKRSSGSRQYRAFLVLSGVWFLTSATVLAFMSGIVHPYYSLTLVPPLSCLAAIALVHFYRLRDRRSVRLALAGTLLVTMVLGFVTAARSTADFPGGPPVALGLWSVAIALQLLPPPTQIMRSVSTGVLAVALLLGPIVWSVNTVLSPHAGAGVVAGPSILGIRTDHPDRKQVGSDVPPSFIAVMFGDIPEDEVVSRLRAAPASAKWSAAMVGSETAANYQLESRRSVLPVGGFDGTDPFPTLKEFQAMVDEGKVASFVIQELPPLTLEGRGESAKIVAWVRTNFPVEQIGSAEYYTLLT</sequence>
<proteinExistence type="predicted"/>
<evidence type="ECO:0000259" key="10">
    <source>
        <dbReference type="Pfam" id="PF24878"/>
    </source>
</evidence>
<feature type="transmembrane region" description="Helical" evidence="8">
    <location>
        <begin position="394"/>
        <end position="412"/>
    </location>
</feature>
<feature type="domain" description="Putative mannosyltransferase YkcA/B-like C-terminal" evidence="10">
    <location>
        <begin position="605"/>
        <end position="694"/>
    </location>
</feature>
<evidence type="ECO:0000256" key="6">
    <source>
        <dbReference type="ARBA" id="ARBA00022989"/>
    </source>
</evidence>
<evidence type="ECO:0000256" key="4">
    <source>
        <dbReference type="ARBA" id="ARBA00022679"/>
    </source>
</evidence>
<keyword evidence="4 11" id="KW-0808">Transferase</keyword>
<feature type="domain" description="Glycosyltransferase RgtA/B/C/D-like" evidence="9">
    <location>
        <begin position="164"/>
        <end position="318"/>
    </location>
</feature>
<feature type="transmembrane region" description="Helical" evidence="8">
    <location>
        <begin position="449"/>
        <end position="470"/>
    </location>
</feature>
<dbReference type="STRING" id="861266.ARTSIC4J27_1294"/>
<gene>
    <name evidence="11" type="ORF">ARTSIC4J27_1294</name>
</gene>
<feature type="transmembrane region" description="Helical" evidence="8">
    <location>
        <begin position="282"/>
        <end position="302"/>
    </location>
</feature>
<dbReference type="Pfam" id="PF24878">
    <property type="entry name" value="YkcB_C"/>
    <property type="match status" value="1"/>
</dbReference>
<evidence type="ECO:0000313" key="12">
    <source>
        <dbReference type="Proteomes" id="UP000035722"/>
    </source>
</evidence>
<keyword evidence="12" id="KW-1185">Reference proteome</keyword>
<feature type="transmembrane region" description="Helical" evidence="8">
    <location>
        <begin position="177"/>
        <end position="202"/>
    </location>
</feature>
<dbReference type="PANTHER" id="PTHR33908:SF3">
    <property type="entry name" value="UNDECAPRENYL PHOSPHATE-ALPHA-4-AMINO-4-DEOXY-L-ARABINOSE ARABINOSYL TRANSFERASE"/>
    <property type="match status" value="1"/>
</dbReference>
<dbReference type="Pfam" id="PF13231">
    <property type="entry name" value="PMT_2"/>
    <property type="match status" value="1"/>
</dbReference>
<dbReference type="AlphaFoldDB" id="A0A024H0R5"/>
<dbReference type="GO" id="GO:0010041">
    <property type="term" value="P:response to iron(III) ion"/>
    <property type="evidence" value="ECO:0007669"/>
    <property type="project" value="TreeGrafter"/>
</dbReference>
<evidence type="ECO:0000256" key="8">
    <source>
        <dbReference type="SAM" id="Phobius"/>
    </source>
</evidence>
<dbReference type="InterPro" id="IPR038731">
    <property type="entry name" value="RgtA/B/C-like"/>
</dbReference>
<evidence type="ECO:0000256" key="7">
    <source>
        <dbReference type="ARBA" id="ARBA00023136"/>
    </source>
</evidence>
<feature type="transmembrane region" description="Helical" evidence="8">
    <location>
        <begin position="536"/>
        <end position="556"/>
    </location>
</feature>
<keyword evidence="7 8" id="KW-0472">Membrane</keyword>
<name>A0A024H0R5_9MICC</name>
<dbReference type="GO" id="GO:0016763">
    <property type="term" value="F:pentosyltransferase activity"/>
    <property type="evidence" value="ECO:0007669"/>
    <property type="project" value="TreeGrafter"/>
</dbReference>
<organism evidence="11 12">
    <name type="scientific">Pseudarthrobacter siccitolerans</name>
    <dbReference type="NCBI Taxonomy" id="861266"/>
    <lineage>
        <taxon>Bacteria</taxon>
        <taxon>Bacillati</taxon>
        <taxon>Actinomycetota</taxon>
        <taxon>Actinomycetes</taxon>
        <taxon>Micrococcales</taxon>
        <taxon>Micrococcaceae</taxon>
        <taxon>Pseudarthrobacter</taxon>
    </lineage>
</organism>
<keyword evidence="5 8" id="KW-0812">Transmembrane</keyword>
<dbReference type="EC" id="2.4.-.-" evidence="11"/>
<keyword evidence="6 8" id="KW-1133">Transmembrane helix</keyword>
<comment type="caution">
    <text evidence="11">The sequence shown here is derived from an EMBL/GenBank/DDBJ whole genome shotgun (WGS) entry which is preliminary data.</text>
</comment>
<evidence type="ECO:0000256" key="3">
    <source>
        <dbReference type="ARBA" id="ARBA00022676"/>
    </source>
</evidence>
<keyword evidence="3 11" id="KW-0328">Glycosyltransferase</keyword>
<feature type="transmembrane region" description="Helical" evidence="8">
    <location>
        <begin position="209"/>
        <end position="228"/>
    </location>
</feature>
<evidence type="ECO:0000256" key="1">
    <source>
        <dbReference type="ARBA" id="ARBA00004651"/>
    </source>
</evidence>
<dbReference type="GO" id="GO:0009103">
    <property type="term" value="P:lipopolysaccharide biosynthetic process"/>
    <property type="evidence" value="ECO:0007669"/>
    <property type="project" value="UniProtKB-ARBA"/>
</dbReference>
<reference evidence="12" key="1">
    <citation type="journal article" date="2014" name="Genome Announc.">
        <title>Genome Sequence of Arthrobacter siccitolerans 4J27, a Xeroprotectant-Producing Desiccation-Tolerant Microorganism.</title>
        <authorList>
            <person name="Manzanera M."/>
            <person name="Santa-Cruz-Calvo L."/>
            <person name="Vilchez J.I."/>
            <person name="Garcia-Fontana C."/>
            <person name="Silva-Castro G.A."/>
            <person name="Calvo C."/>
            <person name="Gonzalez-Lopez J."/>
        </authorList>
    </citation>
    <scope>NUCLEOTIDE SEQUENCE [LARGE SCALE GENOMIC DNA]</scope>
    <source>
        <strain evidence="12">4J27</strain>
    </source>
</reference>
<evidence type="ECO:0000256" key="2">
    <source>
        <dbReference type="ARBA" id="ARBA00022475"/>
    </source>
</evidence>